<feature type="transmembrane region" description="Helical" evidence="2">
    <location>
        <begin position="6"/>
        <end position="24"/>
    </location>
</feature>
<evidence type="ECO:0000313" key="3">
    <source>
        <dbReference type="EMBL" id="ANU27924.1"/>
    </source>
</evidence>
<keyword evidence="2" id="KW-0812">Transmembrane</keyword>
<feature type="coiled-coil region" evidence="1">
    <location>
        <begin position="21"/>
        <end position="48"/>
    </location>
</feature>
<organism evidence="3 4">
    <name type="scientific">Planococcus versutus</name>
    <dbReference type="NCBI Taxonomy" id="1302659"/>
    <lineage>
        <taxon>Bacteria</taxon>
        <taxon>Bacillati</taxon>
        <taxon>Bacillota</taxon>
        <taxon>Bacilli</taxon>
        <taxon>Bacillales</taxon>
        <taxon>Caryophanaceae</taxon>
        <taxon>Planococcus</taxon>
    </lineage>
</organism>
<keyword evidence="2" id="KW-0472">Membrane</keyword>
<evidence type="ECO:0000313" key="4">
    <source>
        <dbReference type="Proteomes" id="UP000053354"/>
    </source>
</evidence>
<dbReference type="Proteomes" id="UP000053354">
    <property type="component" value="Chromosome"/>
</dbReference>
<accession>A0A1B1S417</accession>
<name>A0A1B1S417_9BACL</name>
<dbReference type="Gene3D" id="3.30.1390.10">
    <property type="match status" value="1"/>
</dbReference>
<dbReference type="EMBL" id="CP016540">
    <property type="protein sequence ID" value="ANU27924.1"/>
    <property type="molecule type" value="Genomic_DNA"/>
</dbReference>
<dbReference type="AlphaFoldDB" id="A0A1B1S417"/>
<dbReference type="RefSeq" id="WP_049693321.1">
    <property type="nucleotide sequence ID" value="NZ_CP016540.2"/>
</dbReference>
<keyword evidence="2" id="KW-1133">Transmembrane helix</keyword>
<keyword evidence="1" id="KW-0175">Coiled coil</keyword>
<protein>
    <recommendedName>
        <fullName evidence="5">Ribosomal protein L7/L12 C-terminal domain-containing protein</fullName>
    </recommendedName>
</protein>
<evidence type="ECO:0000256" key="2">
    <source>
        <dbReference type="SAM" id="Phobius"/>
    </source>
</evidence>
<evidence type="ECO:0000256" key="1">
    <source>
        <dbReference type="SAM" id="Coils"/>
    </source>
</evidence>
<sequence>MDVSWILIILGAVYVSGYLLYMASEKQIKALEKRVRQLEKQLTQIQQGEEWKEPDVNDELRELLQKGKMVEAVKRTREEFGWSLLDAKQYVDKLKENH</sequence>
<dbReference type="InterPro" id="IPR014719">
    <property type="entry name" value="Ribosomal_bL12_C/ClpS-like"/>
</dbReference>
<dbReference type="STRING" id="1302659.I858_013100"/>
<keyword evidence="4" id="KW-1185">Reference proteome</keyword>
<reference evidence="3" key="1">
    <citation type="submission" date="2016-10" db="EMBL/GenBank/DDBJ databases">
        <authorList>
            <person name="See-Too W.S."/>
        </authorList>
    </citation>
    <scope>NUCLEOTIDE SEQUENCE</scope>
    <source>
        <strain evidence="3">L10.15</strain>
    </source>
</reference>
<gene>
    <name evidence="3" type="ORF">I858_013100</name>
</gene>
<dbReference type="OrthoDB" id="2649700at2"/>
<proteinExistence type="predicted"/>
<dbReference type="KEGG" id="pll:I858_013100"/>
<evidence type="ECO:0008006" key="5">
    <source>
        <dbReference type="Google" id="ProtNLM"/>
    </source>
</evidence>